<dbReference type="InterPro" id="IPR000055">
    <property type="entry name" value="Restrct_endonuc_typeI_TRD"/>
</dbReference>
<dbReference type="PANTHER" id="PTHR43140:SF1">
    <property type="entry name" value="TYPE I RESTRICTION ENZYME ECOKI SPECIFICITY SUBUNIT"/>
    <property type="match status" value="1"/>
</dbReference>
<dbReference type="CDD" id="cd16961">
    <property type="entry name" value="RMtype1_S_TRD-CR_like"/>
    <property type="match status" value="1"/>
</dbReference>
<evidence type="ECO:0000256" key="3">
    <source>
        <dbReference type="ARBA" id="ARBA00023125"/>
    </source>
</evidence>
<keyword evidence="3" id="KW-0238">DNA-binding</keyword>
<keyword evidence="6" id="KW-1185">Reference proteome</keyword>
<dbReference type="Pfam" id="PF01420">
    <property type="entry name" value="Methylase_S"/>
    <property type="match status" value="1"/>
</dbReference>
<dbReference type="InterPro" id="IPR044946">
    <property type="entry name" value="Restrct_endonuc_typeI_TRD_sf"/>
</dbReference>
<dbReference type="Gene3D" id="3.90.220.20">
    <property type="entry name" value="DNA methylase specificity domains"/>
    <property type="match status" value="2"/>
</dbReference>
<protein>
    <submittedName>
        <fullName evidence="5">EcoKI restriction-modification system protein HsdS</fullName>
    </submittedName>
</protein>
<dbReference type="GO" id="GO:0009307">
    <property type="term" value="P:DNA restriction-modification system"/>
    <property type="evidence" value="ECO:0007669"/>
    <property type="project" value="UniProtKB-KW"/>
</dbReference>
<dbReference type="GO" id="GO:0003677">
    <property type="term" value="F:DNA binding"/>
    <property type="evidence" value="ECO:0007669"/>
    <property type="project" value="UniProtKB-KW"/>
</dbReference>
<comment type="similarity">
    <text evidence="1">Belongs to the type-I restriction system S methylase family.</text>
</comment>
<name>A0A564ZH67_9BACT</name>
<evidence type="ECO:0000256" key="2">
    <source>
        <dbReference type="ARBA" id="ARBA00022747"/>
    </source>
</evidence>
<reference evidence="5 6" key="1">
    <citation type="submission" date="2019-07" db="EMBL/GenBank/DDBJ databases">
        <authorList>
            <person name="Cremers G."/>
        </authorList>
    </citation>
    <scope>NUCLEOTIDE SEQUENCE [LARGE SCALE GENOMIC DNA]</scope>
</reference>
<evidence type="ECO:0000313" key="6">
    <source>
        <dbReference type="Proteomes" id="UP000334340"/>
    </source>
</evidence>
<dbReference type="Proteomes" id="UP000334340">
    <property type="component" value="Unassembled WGS sequence"/>
</dbReference>
<feature type="domain" description="Type I restriction modification DNA specificity" evidence="4">
    <location>
        <begin position="62"/>
        <end position="164"/>
    </location>
</feature>
<proteinExistence type="inferred from homology"/>
<evidence type="ECO:0000256" key="1">
    <source>
        <dbReference type="ARBA" id="ARBA00010923"/>
    </source>
</evidence>
<evidence type="ECO:0000313" key="5">
    <source>
        <dbReference type="EMBL" id="VUZ83888.1"/>
    </source>
</evidence>
<organism evidence="5 6">
    <name type="scientific">Candidatus Methylomirabilis lanthanidiphila</name>
    <dbReference type="NCBI Taxonomy" id="2211376"/>
    <lineage>
        <taxon>Bacteria</taxon>
        <taxon>Candidatus Methylomirabilota</taxon>
        <taxon>Candidatus Methylomirabilia</taxon>
        <taxon>Candidatus Methylomirabilales</taxon>
        <taxon>Candidatus Methylomirabilaceae</taxon>
        <taxon>Candidatus Methylomirabilis</taxon>
    </lineage>
</organism>
<dbReference type="AlphaFoldDB" id="A0A564ZH67"/>
<dbReference type="EMBL" id="CABIKM010000003">
    <property type="protein sequence ID" value="VUZ83888.1"/>
    <property type="molecule type" value="Genomic_DNA"/>
</dbReference>
<evidence type="ECO:0000259" key="4">
    <source>
        <dbReference type="Pfam" id="PF01420"/>
    </source>
</evidence>
<gene>
    <name evidence="5" type="ORF">MELA_00246</name>
</gene>
<dbReference type="SUPFAM" id="SSF116734">
    <property type="entry name" value="DNA methylase specificity domain"/>
    <property type="match status" value="2"/>
</dbReference>
<sequence length="406" mass="46178">MPEKLKKGWCAWRFDQMAIMVNDRIDNPAEADVEHYIGLEHLDSDSLTIRRWGTPSDVEAAKLRFRKGDIIFGRRRVYQRKLAVAQFDGICSAHAMVLRAKPEVALPEFLPFFMQSDLFMERAKQISVGSLSPTINWKTLAQEEFALPPMEEQRQIAEALGASDTCGQAVSRVIDHLRAVRRAAIDCLTGLADWPRTTIGDFCQMQNGRPFPGKAYGEDGIRLLRPGNLGQSGFLAWDPSKTTWLPKMWEEEAREFVVDAGDVVMNLTAQSLEDGFMGRVCLAREGDRSLLNQRIGRFRNWSPDVLPEYVFRVFQTSRFQRHAIEMCEGSKVKHIFWPHISRYELVLPPLHEQERAVGRLRAVDALLDQAIERRVLSGGLHRQMMATMLQVAGEATGREPIEGTRK</sequence>
<keyword evidence="2" id="KW-0680">Restriction system</keyword>
<dbReference type="PANTHER" id="PTHR43140">
    <property type="entry name" value="TYPE-1 RESTRICTION ENZYME ECOKI SPECIFICITY PROTEIN"/>
    <property type="match status" value="1"/>
</dbReference>
<accession>A0A564ZH67</accession>
<dbReference type="InterPro" id="IPR051212">
    <property type="entry name" value="Type-I_RE_S_subunit"/>
</dbReference>